<organism evidence="2 3">
    <name type="scientific">Pyrenophora tritici-repentis (strain Pt-1C-BFP)</name>
    <name type="common">Wheat tan spot fungus</name>
    <name type="synonym">Drechslera tritici-repentis</name>
    <dbReference type="NCBI Taxonomy" id="426418"/>
    <lineage>
        <taxon>Eukaryota</taxon>
        <taxon>Fungi</taxon>
        <taxon>Dikarya</taxon>
        <taxon>Ascomycota</taxon>
        <taxon>Pezizomycotina</taxon>
        <taxon>Dothideomycetes</taxon>
        <taxon>Pleosporomycetidae</taxon>
        <taxon>Pleosporales</taxon>
        <taxon>Pleosporineae</taxon>
        <taxon>Pleosporaceae</taxon>
        <taxon>Pyrenophora</taxon>
    </lineage>
</organism>
<evidence type="ECO:0000313" key="2">
    <source>
        <dbReference type="EMBL" id="EDU40496.1"/>
    </source>
</evidence>
<dbReference type="AlphaFoldDB" id="B2VUK2"/>
<evidence type="ECO:0000313" key="3">
    <source>
        <dbReference type="Proteomes" id="UP000001471"/>
    </source>
</evidence>
<proteinExistence type="predicted"/>
<dbReference type="EMBL" id="DS231615">
    <property type="protein sequence ID" value="EDU40496.1"/>
    <property type="molecule type" value="Genomic_DNA"/>
</dbReference>
<protein>
    <submittedName>
        <fullName evidence="2">Uncharacterized protein</fullName>
    </submittedName>
</protein>
<dbReference type="Proteomes" id="UP000001471">
    <property type="component" value="Unassembled WGS sequence"/>
</dbReference>
<gene>
    <name evidence="2" type="ORF">PTRG_01058</name>
</gene>
<evidence type="ECO:0000256" key="1">
    <source>
        <dbReference type="SAM" id="MobiDB-lite"/>
    </source>
</evidence>
<name>B2VUK2_PYRTR</name>
<accession>B2VUK2</accession>
<feature type="compositionally biased region" description="Polar residues" evidence="1">
    <location>
        <begin position="128"/>
        <end position="138"/>
    </location>
</feature>
<feature type="region of interest" description="Disordered" evidence="1">
    <location>
        <begin position="106"/>
        <end position="138"/>
    </location>
</feature>
<dbReference type="HOGENOM" id="CLU_1856323_0_0_1"/>
<sequence length="138" mass="14408">MSCAVRVGVIVDQDLASFSKLKVTLATCLSVIIRGERAARLQQLSDEQDALLAGVIRGRSGTSGHSSKNSGLLAVDESVCSNKLGKLSRAVKVGGNAFTCEALVESKREQGQTTRTSRNIGARVSGETRGSVQTGAES</sequence>
<dbReference type="InParanoid" id="B2VUK2"/>
<reference evidence="3" key="1">
    <citation type="journal article" date="2013" name="G3 (Bethesda)">
        <title>Comparative genomics of a plant-pathogenic fungus, Pyrenophora tritici-repentis, reveals transduplication and the impact of repeat elements on pathogenicity and population divergence.</title>
        <authorList>
            <person name="Manning V.A."/>
            <person name="Pandelova I."/>
            <person name="Dhillon B."/>
            <person name="Wilhelm L.J."/>
            <person name="Goodwin S.B."/>
            <person name="Berlin A.M."/>
            <person name="Figueroa M."/>
            <person name="Freitag M."/>
            <person name="Hane J.K."/>
            <person name="Henrissat B."/>
            <person name="Holman W.H."/>
            <person name="Kodira C.D."/>
            <person name="Martin J."/>
            <person name="Oliver R.P."/>
            <person name="Robbertse B."/>
            <person name="Schackwitz W."/>
            <person name="Schwartz D.C."/>
            <person name="Spatafora J.W."/>
            <person name="Turgeon B.G."/>
            <person name="Yandava C."/>
            <person name="Young S."/>
            <person name="Zhou S."/>
            <person name="Zeng Q."/>
            <person name="Grigoriev I.V."/>
            <person name="Ma L.-J."/>
            <person name="Ciuffetti L.M."/>
        </authorList>
    </citation>
    <scope>NUCLEOTIDE SEQUENCE [LARGE SCALE GENOMIC DNA]</scope>
    <source>
        <strain evidence="3">Pt-1C-BFP</strain>
    </source>
</reference>